<protein>
    <recommendedName>
        <fullName evidence="9">G-protein coupled receptors family 1 profile domain-containing protein</fullName>
    </recommendedName>
</protein>
<keyword evidence="4" id="KW-0297">G-protein coupled receptor</keyword>
<dbReference type="PANTHER" id="PTHR45695:SF9">
    <property type="entry name" value="LEUCOKININ RECEPTOR"/>
    <property type="match status" value="1"/>
</dbReference>
<keyword evidence="2 8" id="KW-0812">Transmembrane</keyword>
<organism evidence="10 11">
    <name type="scientific">Porites lobata</name>
    <dbReference type="NCBI Taxonomy" id="104759"/>
    <lineage>
        <taxon>Eukaryota</taxon>
        <taxon>Metazoa</taxon>
        <taxon>Cnidaria</taxon>
        <taxon>Anthozoa</taxon>
        <taxon>Hexacorallia</taxon>
        <taxon>Scleractinia</taxon>
        <taxon>Fungiina</taxon>
        <taxon>Poritidae</taxon>
        <taxon>Porites</taxon>
    </lineage>
</organism>
<feature type="transmembrane region" description="Helical" evidence="8">
    <location>
        <begin position="113"/>
        <end position="130"/>
    </location>
</feature>
<feature type="domain" description="G-protein coupled receptors family 1 profile" evidence="9">
    <location>
        <begin position="11"/>
        <end position="284"/>
    </location>
</feature>
<evidence type="ECO:0000313" key="11">
    <source>
        <dbReference type="Proteomes" id="UP001159405"/>
    </source>
</evidence>
<feature type="non-terminal residue" evidence="10">
    <location>
        <position position="1"/>
    </location>
</feature>
<keyword evidence="3 8" id="KW-1133">Transmembrane helix</keyword>
<proteinExistence type="predicted"/>
<feature type="transmembrane region" description="Helical" evidence="8">
    <location>
        <begin position="267"/>
        <end position="288"/>
    </location>
</feature>
<feature type="transmembrane region" description="Helical" evidence="8">
    <location>
        <begin position="166"/>
        <end position="190"/>
    </location>
</feature>
<keyword evidence="6" id="KW-0675">Receptor</keyword>
<evidence type="ECO:0000256" key="6">
    <source>
        <dbReference type="ARBA" id="ARBA00023170"/>
    </source>
</evidence>
<dbReference type="PROSITE" id="PS50262">
    <property type="entry name" value="G_PROTEIN_RECEP_F1_2"/>
    <property type="match status" value="1"/>
</dbReference>
<evidence type="ECO:0000256" key="7">
    <source>
        <dbReference type="ARBA" id="ARBA00023224"/>
    </source>
</evidence>
<dbReference type="PRINTS" id="PR00237">
    <property type="entry name" value="GPCRRHODOPSN"/>
</dbReference>
<dbReference type="CDD" id="cd00637">
    <property type="entry name" value="7tm_classA_rhodopsin-like"/>
    <property type="match status" value="1"/>
</dbReference>
<evidence type="ECO:0000256" key="8">
    <source>
        <dbReference type="SAM" id="Phobius"/>
    </source>
</evidence>
<dbReference type="InterPro" id="IPR000276">
    <property type="entry name" value="GPCR_Rhodpsn"/>
</dbReference>
<dbReference type="EMBL" id="CALNXK010000200">
    <property type="protein sequence ID" value="CAH3175432.1"/>
    <property type="molecule type" value="Genomic_DNA"/>
</dbReference>
<comment type="caution">
    <text evidence="10">The sequence shown here is derived from an EMBL/GenBank/DDBJ whole genome shotgun (WGS) entry which is preliminary data.</text>
</comment>
<evidence type="ECO:0000256" key="2">
    <source>
        <dbReference type="ARBA" id="ARBA00022692"/>
    </source>
</evidence>
<keyword evidence="11" id="KW-1185">Reference proteome</keyword>
<evidence type="ECO:0000256" key="4">
    <source>
        <dbReference type="ARBA" id="ARBA00023040"/>
    </source>
</evidence>
<sequence length="380" mass="43724">TGLIFVIGVVGNGMVVALIVFLRRRGQSSSVQLFLLHLAISDLMVCLLCVPLTIFSNFHYPNEYHVRDNGLCKLSRFMQNLGPVISVSLLTVISIDRYMTFVRQELTPVQRAWYLRPSWLTFFAWIYGTVQNLPVFHSAEVVPIDYKNHTIYYCTTTQSKRLFGRIYLAVSVLLGFVIPFATMTISYYRVIRVVWTRKRRLSSSLDAKSNATIANEKLLERTGKKVLRVLLIVVICFVICWLPFTLYHGILERYLREFPNPMDAVRLITYGVGLANSTCNPFIYYFNVGGKSFHSIKRRFVEAMRDKTRKSSSIAERSENLERFECKAEVSMHVMELDFPRKSSACPKPNDTLDNNFAPFAYSNNLPGSEEDDKTFNTRF</sequence>
<keyword evidence="7" id="KW-0807">Transducer</keyword>
<name>A0ABN8RC02_9CNID</name>
<gene>
    <name evidence="10" type="ORF">PLOB_00016939</name>
</gene>
<dbReference type="Gene3D" id="1.20.1070.10">
    <property type="entry name" value="Rhodopsin 7-helix transmembrane proteins"/>
    <property type="match status" value="1"/>
</dbReference>
<evidence type="ECO:0000259" key="9">
    <source>
        <dbReference type="PROSITE" id="PS50262"/>
    </source>
</evidence>
<feature type="transmembrane region" description="Helical" evidence="8">
    <location>
        <begin position="6"/>
        <end position="22"/>
    </location>
</feature>
<evidence type="ECO:0000256" key="3">
    <source>
        <dbReference type="ARBA" id="ARBA00022989"/>
    </source>
</evidence>
<feature type="transmembrane region" description="Helical" evidence="8">
    <location>
        <begin position="226"/>
        <end position="247"/>
    </location>
</feature>
<evidence type="ECO:0000313" key="10">
    <source>
        <dbReference type="EMBL" id="CAH3175432.1"/>
    </source>
</evidence>
<feature type="transmembrane region" description="Helical" evidence="8">
    <location>
        <begin position="34"/>
        <end position="60"/>
    </location>
</feature>
<dbReference type="Proteomes" id="UP001159405">
    <property type="component" value="Unassembled WGS sequence"/>
</dbReference>
<dbReference type="Pfam" id="PF00001">
    <property type="entry name" value="7tm_1"/>
    <property type="match status" value="1"/>
</dbReference>
<evidence type="ECO:0000256" key="5">
    <source>
        <dbReference type="ARBA" id="ARBA00023136"/>
    </source>
</evidence>
<reference evidence="10 11" key="1">
    <citation type="submission" date="2022-05" db="EMBL/GenBank/DDBJ databases">
        <authorList>
            <consortium name="Genoscope - CEA"/>
            <person name="William W."/>
        </authorList>
    </citation>
    <scope>NUCLEOTIDE SEQUENCE [LARGE SCALE GENOMIC DNA]</scope>
</reference>
<accession>A0ABN8RC02</accession>
<dbReference type="SUPFAM" id="SSF81321">
    <property type="entry name" value="Family A G protein-coupled receptor-like"/>
    <property type="match status" value="1"/>
</dbReference>
<evidence type="ECO:0000256" key="1">
    <source>
        <dbReference type="ARBA" id="ARBA00004141"/>
    </source>
</evidence>
<dbReference type="PANTHER" id="PTHR45695">
    <property type="entry name" value="LEUCOKININ RECEPTOR-RELATED"/>
    <property type="match status" value="1"/>
</dbReference>
<comment type="subcellular location">
    <subcellularLocation>
        <location evidence="1">Membrane</location>
        <topology evidence="1">Multi-pass membrane protein</topology>
    </subcellularLocation>
</comment>
<dbReference type="InterPro" id="IPR017452">
    <property type="entry name" value="GPCR_Rhodpsn_7TM"/>
</dbReference>
<feature type="transmembrane region" description="Helical" evidence="8">
    <location>
        <begin position="80"/>
        <end position="101"/>
    </location>
</feature>
<keyword evidence="5 8" id="KW-0472">Membrane</keyword>